<sequence>MRHIPYTVCPRIGETTLEKVADENPVREQFKLKEPVGILRIDGSIKPRRSPSEVRLLLQGEPSSPQPSIDRLSVTFAEDSTKTESSARFHFQNSSMSSQTADKVHFPTATEDSEEEYSASVNAIIQRKASLRRSRKRSKRRASSPYSPDVLPGQFSRRPSVYTTSSGDTAITVDESPALELTQEQIFENIRLHKEVLSSVKMQPWHMRKKLKLVMQAKSYVKRHEGALQERFTQTHSLQNMIARWNIYLIKRWHQCRREMANISNLLIPWERRIKEIESHFGSVVASYFIFLRWLFWVNVVISVVIGAFVVMPEVIKTSSASNPERKKILPEDKYNSTNFLTLWDFEGILKYTPLFYGWYTNTDLHTGYRLPLAYFMTQLAVYIYSFIATLRKMAANSRMSKLSEKGDESIFTWKLFTGWDYMIGNPETAQNRVMSIVMGFKEALLEEAEKKRKARNWKVIWSRVFVNMVVLLLFALSAAAVVEVVNRSKEPEANNSIWRRNETTVVMTLLSFLFPMILEFLGFMEQYHPRNQLRVQLARIMLLNLLNLYSLIFAQFNKINDMTEKLLKYRPNVTSKSNDFTTPSYSGTAMALIETVEPRIICRTVCYNYTKNEPDIFSEDTMSSIVSTIASTALPKLWEALNITQSASPTAFPEGNATLSYTTPENNNVTWNDLDYNTTDENFQLLSSNFLMGFQDYLNFLLNSFGQDSSINSTERSINVTEFGNFSTLGDNTSTYEMLKSTIATILNTTQHDITENYEIPLTTFYDEVSTVVEEFMEKCEEVCEVGLPSTTMDARTTLITAVGTPSSGNHDYPTRAKMRALCWETMFGQELVKLTVMDLVFTLAGTVGIDFLRGVFVRIMNKCWCWDLEKVFPEYGEFKVAENILHLVNNQGMVWMGMFFSPGLVAINVGKLIVLMYLRSWTVLTCNVPHAVVFRASRSNNFYFALLLIMLFLCVLPVGYAIVWVEPSWNCGPFSYYSRIYHILTITIKRLVPQELHIVLEYAVSPGIVIPILVILVLIIYYLISLTNSLREANSDLKVQLRQERTEERRKMFQIAERKRTQMGGSSGLDNTPFAKWKRLMHSLPSTKSTDEAPPKISIHTDDEKLHKARDVVVRFLRRAMQKPRNENREQVEEEATDNEQHESLPDDVNRTPNRLRKYSIIDHNETKRPNIPDYNNVQQKRNSVDFKRRDEWRQSYRSSSPSNSSKETRQDSISSSIWSDNIPIITISKTESAENILEQKENGIDEASPKIRHFLRKQSGVYTDNDSDDGLCSEDESTKTTVKSINVC</sequence>
<evidence type="ECO:0000256" key="3">
    <source>
        <dbReference type="ARBA" id="ARBA00022692"/>
    </source>
</evidence>
<dbReference type="PANTHER" id="PTHR23302">
    <property type="entry name" value="TRANSMEMBRANE CHANNEL-RELATED"/>
    <property type="match status" value="1"/>
</dbReference>
<feature type="transmembrane region" description="Helical" evidence="7">
    <location>
        <begin position="372"/>
        <end position="391"/>
    </location>
</feature>
<protein>
    <recommendedName>
        <fullName evidence="8">TMC domain-containing protein</fullName>
    </recommendedName>
</protein>
<dbReference type="Pfam" id="PF07810">
    <property type="entry name" value="TMC"/>
    <property type="match status" value="1"/>
</dbReference>
<feature type="transmembrane region" description="Helical" evidence="7">
    <location>
        <begin position="461"/>
        <end position="486"/>
    </location>
</feature>
<dbReference type="GO" id="GO:0005886">
    <property type="term" value="C:plasma membrane"/>
    <property type="evidence" value="ECO:0007669"/>
    <property type="project" value="InterPro"/>
</dbReference>
<feature type="transmembrane region" description="Helical" evidence="7">
    <location>
        <begin position="895"/>
        <end position="920"/>
    </location>
</feature>
<feature type="region of interest" description="Disordered" evidence="6">
    <location>
        <begin position="85"/>
        <end position="168"/>
    </location>
</feature>
<evidence type="ECO:0000256" key="7">
    <source>
        <dbReference type="SAM" id="Phobius"/>
    </source>
</evidence>
<dbReference type="Proteomes" id="UP001329430">
    <property type="component" value="Chromosome 6"/>
</dbReference>
<comment type="subcellular location">
    <subcellularLocation>
        <location evidence="1">Membrane</location>
        <topology evidence="1">Multi-pass membrane protein</topology>
    </subcellularLocation>
</comment>
<name>A0AAN7VC00_9COLE</name>
<feature type="domain" description="TMC" evidence="8">
    <location>
        <begin position="824"/>
        <end position="939"/>
    </location>
</feature>
<evidence type="ECO:0000256" key="2">
    <source>
        <dbReference type="ARBA" id="ARBA00006510"/>
    </source>
</evidence>
<feature type="transmembrane region" description="Helical" evidence="7">
    <location>
        <begin position="537"/>
        <end position="557"/>
    </location>
</feature>
<keyword evidence="3 7" id="KW-0812">Transmembrane</keyword>
<keyword evidence="5 7" id="KW-0472">Membrane</keyword>
<feature type="region of interest" description="Disordered" evidence="6">
    <location>
        <begin position="1124"/>
        <end position="1217"/>
    </location>
</feature>
<feature type="transmembrane region" description="Helical" evidence="7">
    <location>
        <begin position="1004"/>
        <end position="1026"/>
    </location>
</feature>
<accession>A0AAN7VC00</accession>
<feature type="compositionally biased region" description="Basic and acidic residues" evidence="6">
    <location>
        <begin position="1162"/>
        <end position="1173"/>
    </location>
</feature>
<evidence type="ECO:0000313" key="9">
    <source>
        <dbReference type="EMBL" id="KAK5642603.1"/>
    </source>
</evidence>
<evidence type="ECO:0000256" key="1">
    <source>
        <dbReference type="ARBA" id="ARBA00004141"/>
    </source>
</evidence>
<feature type="compositionally biased region" description="Basic and acidic residues" evidence="6">
    <location>
        <begin position="1091"/>
        <end position="1106"/>
    </location>
</feature>
<dbReference type="InterPro" id="IPR038900">
    <property type="entry name" value="TMC"/>
</dbReference>
<dbReference type="GO" id="GO:0008381">
    <property type="term" value="F:mechanosensitive monoatomic ion channel activity"/>
    <property type="evidence" value="ECO:0007669"/>
    <property type="project" value="TreeGrafter"/>
</dbReference>
<evidence type="ECO:0000256" key="4">
    <source>
        <dbReference type="ARBA" id="ARBA00022989"/>
    </source>
</evidence>
<feature type="transmembrane region" description="Helical" evidence="7">
    <location>
        <begin position="944"/>
        <end position="967"/>
    </location>
</feature>
<evidence type="ECO:0000256" key="5">
    <source>
        <dbReference type="ARBA" id="ARBA00023136"/>
    </source>
</evidence>
<feature type="compositionally biased region" description="Basic residues" evidence="6">
    <location>
        <begin position="129"/>
        <end position="142"/>
    </location>
</feature>
<feature type="compositionally biased region" description="Low complexity" evidence="6">
    <location>
        <begin position="1198"/>
        <end position="1208"/>
    </location>
</feature>
<comment type="similarity">
    <text evidence="2">Belongs to the TMC family.</text>
</comment>
<evidence type="ECO:0000256" key="6">
    <source>
        <dbReference type="SAM" id="MobiDB-lite"/>
    </source>
</evidence>
<feature type="region of interest" description="Disordered" evidence="6">
    <location>
        <begin position="1087"/>
        <end position="1106"/>
    </location>
</feature>
<feature type="compositionally biased region" description="Basic and acidic residues" evidence="6">
    <location>
        <begin position="1185"/>
        <end position="1197"/>
    </location>
</feature>
<dbReference type="PANTHER" id="PTHR23302:SF40">
    <property type="entry name" value="TRANSMEMBRANE CHANNEL-LIKE PROTEIN"/>
    <property type="match status" value="1"/>
</dbReference>
<evidence type="ECO:0000313" key="10">
    <source>
        <dbReference type="Proteomes" id="UP001329430"/>
    </source>
</evidence>
<feature type="transmembrane region" description="Helical" evidence="7">
    <location>
        <begin position="294"/>
        <end position="316"/>
    </location>
</feature>
<keyword evidence="4 7" id="KW-1133">Transmembrane helix</keyword>
<comment type="caution">
    <text evidence="9">The sequence shown here is derived from an EMBL/GenBank/DDBJ whole genome shotgun (WGS) entry which is preliminary data.</text>
</comment>
<dbReference type="InterPro" id="IPR012496">
    <property type="entry name" value="TMC_dom"/>
</dbReference>
<proteinExistence type="inferred from homology"/>
<feature type="transmembrane region" description="Helical" evidence="7">
    <location>
        <begin position="506"/>
        <end position="525"/>
    </location>
</feature>
<keyword evidence="10" id="KW-1185">Reference proteome</keyword>
<feature type="compositionally biased region" description="Polar residues" evidence="6">
    <location>
        <begin position="88"/>
        <end position="101"/>
    </location>
</feature>
<feature type="compositionally biased region" description="Basic and acidic residues" evidence="6">
    <location>
        <begin position="1141"/>
        <end position="1152"/>
    </location>
</feature>
<organism evidence="9 10">
    <name type="scientific">Pyrocoelia pectoralis</name>
    <dbReference type="NCBI Taxonomy" id="417401"/>
    <lineage>
        <taxon>Eukaryota</taxon>
        <taxon>Metazoa</taxon>
        <taxon>Ecdysozoa</taxon>
        <taxon>Arthropoda</taxon>
        <taxon>Hexapoda</taxon>
        <taxon>Insecta</taxon>
        <taxon>Pterygota</taxon>
        <taxon>Neoptera</taxon>
        <taxon>Endopterygota</taxon>
        <taxon>Coleoptera</taxon>
        <taxon>Polyphaga</taxon>
        <taxon>Elateriformia</taxon>
        <taxon>Elateroidea</taxon>
        <taxon>Lampyridae</taxon>
        <taxon>Lampyrinae</taxon>
        <taxon>Pyrocoelia</taxon>
    </lineage>
</organism>
<reference evidence="9 10" key="1">
    <citation type="journal article" date="2024" name="Insects">
        <title>An Improved Chromosome-Level Genome Assembly of the Firefly Pyrocoelia pectoralis.</title>
        <authorList>
            <person name="Fu X."/>
            <person name="Meyer-Rochow V.B."/>
            <person name="Ballantyne L."/>
            <person name="Zhu X."/>
        </authorList>
    </citation>
    <scope>NUCLEOTIDE SEQUENCE [LARGE SCALE GENOMIC DNA]</scope>
    <source>
        <strain evidence="9">XCY_ONT2</strain>
    </source>
</reference>
<evidence type="ECO:0000259" key="8">
    <source>
        <dbReference type="Pfam" id="PF07810"/>
    </source>
</evidence>
<dbReference type="EMBL" id="JAVRBK010000006">
    <property type="protein sequence ID" value="KAK5642603.1"/>
    <property type="molecule type" value="Genomic_DNA"/>
</dbReference>
<gene>
    <name evidence="9" type="ORF">RI129_008770</name>
</gene>